<gene>
    <name evidence="2" type="ORF">CcCBS67573_g07949</name>
</gene>
<dbReference type="AlphaFoldDB" id="A0A507EQD0"/>
<accession>A0A507EQD0</accession>
<keyword evidence="1" id="KW-0812">Transmembrane</keyword>
<keyword evidence="3" id="KW-1185">Reference proteome</keyword>
<evidence type="ECO:0000256" key="1">
    <source>
        <dbReference type="SAM" id="Phobius"/>
    </source>
</evidence>
<keyword evidence="1" id="KW-0472">Membrane</keyword>
<name>A0A507EQD0_9FUNG</name>
<feature type="transmembrane region" description="Helical" evidence="1">
    <location>
        <begin position="105"/>
        <end position="124"/>
    </location>
</feature>
<protein>
    <submittedName>
        <fullName evidence="2">Uncharacterized protein</fullName>
    </submittedName>
</protein>
<evidence type="ECO:0000313" key="3">
    <source>
        <dbReference type="Proteomes" id="UP000320333"/>
    </source>
</evidence>
<reference evidence="2 3" key="1">
    <citation type="journal article" date="2019" name="Sci. Rep.">
        <title>Comparative genomics of chytrid fungi reveal insights into the obligate biotrophic and pathogenic lifestyle of Synchytrium endobioticum.</title>
        <authorList>
            <person name="van de Vossenberg B.T.L.H."/>
            <person name="Warris S."/>
            <person name="Nguyen H.D.T."/>
            <person name="van Gent-Pelzer M.P.E."/>
            <person name="Joly D.L."/>
            <person name="van de Geest H.C."/>
            <person name="Bonants P.J.M."/>
            <person name="Smith D.S."/>
            <person name="Levesque C.A."/>
            <person name="van der Lee T.A.J."/>
        </authorList>
    </citation>
    <scope>NUCLEOTIDE SEQUENCE [LARGE SCALE GENOMIC DNA]</scope>
    <source>
        <strain evidence="2 3">CBS 675.73</strain>
    </source>
</reference>
<sequence>MTRDGQLIGSCTSASLVAPIGNLLRANESMDPLIQKIARVLWSIQTTDAKDFVYMDGIRWELKEEPHFIVVNGAPKSDYAAEIEHVQADLDVLQSETLHNTTKTAVAYFFSLILFSVILLHLALSRPLARITRAMVAVSSLDFSNTSKLLPNFRTLES</sequence>
<organism evidence="2 3">
    <name type="scientific">Chytriomyces confervae</name>
    <dbReference type="NCBI Taxonomy" id="246404"/>
    <lineage>
        <taxon>Eukaryota</taxon>
        <taxon>Fungi</taxon>
        <taxon>Fungi incertae sedis</taxon>
        <taxon>Chytridiomycota</taxon>
        <taxon>Chytridiomycota incertae sedis</taxon>
        <taxon>Chytridiomycetes</taxon>
        <taxon>Chytridiales</taxon>
        <taxon>Chytriomycetaceae</taxon>
        <taxon>Chytriomyces</taxon>
    </lineage>
</organism>
<evidence type="ECO:0000313" key="2">
    <source>
        <dbReference type="EMBL" id="TPX66094.1"/>
    </source>
</evidence>
<comment type="caution">
    <text evidence="2">The sequence shown here is derived from an EMBL/GenBank/DDBJ whole genome shotgun (WGS) entry which is preliminary data.</text>
</comment>
<proteinExistence type="predicted"/>
<dbReference type="EMBL" id="QEAP01000459">
    <property type="protein sequence ID" value="TPX66094.1"/>
    <property type="molecule type" value="Genomic_DNA"/>
</dbReference>
<dbReference type="Proteomes" id="UP000320333">
    <property type="component" value="Unassembled WGS sequence"/>
</dbReference>
<keyword evidence="1" id="KW-1133">Transmembrane helix</keyword>